<keyword evidence="2" id="KW-1185">Reference proteome</keyword>
<reference evidence="2" key="1">
    <citation type="submission" date="2017-11" db="EMBL/GenBank/DDBJ databases">
        <authorList>
            <person name="Lima N.C."/>
            <person name="Parody-Merino A.M."/>
            <person name="Battley P.F."/>
            <person name="Fidler A.E."/>
            <person name="Prosdocimi F."/>
        </authorList>
    </citation>
    <scope>NUCLEOTIDE SEQUENCE [LARGE SCALE GENOMIC DNA]</scope>
</reference>
<reference evidence="2" key="2">
    <citation type="submission" date="2017-12" db="EMBL/GenBank/DDBJ databases">
        <title>Genome sequence of the Bar-tailed Godwit (Limosa lapponica baueri).</title>
        <authorList>
            <person name="Lima N.C.B."/>
            <person name="Parody-Merino A.M."/>
            <person name="Battley P.F."/>
            <person name="Fidler A.E."/>
            <person name="Prosdocimi F."/>
        </authorList>
    </citation>
    <scope>NUCLEOTIDE SEQUENCE [LARGE SCALE GENOMIC DNA]</scope>
</reference>
<accession>A0A2I0TFB5</accession>
<organism evidence="1 2">
    <name type="scientific">Limosa lapponica baueri</name>
    <dbReference type="NCBI Taxonomy" id="1758121"/>
    <lineage>
        <taxon>Eukaryota</taxon>
        <taxon>Metazoa</taxon>
        <taxon>Chordata</taxon>
        <taxon>Craniata</taxon>
        <taxon>Vertebrata</taxon>
        <taxon>Euteleostomi</taxon>
        <taxon>Archelosauria</taxon>
        <taxon>Archosauria</taxon>
        <taxon>Dinosauria</taxon>
        <taxon>Saurischia</taxon>
        <taxon>Theropoda</taxon>
        <taxon>Coelurosauria</taxon>
        <taxon>Aves</taxon>
        <taxon>Neognathae</taxon>
        <taxon>Neoaves</taxon>
        <taxon>Charadriiformes</taxon>
        <taxon>Scolopacidae</taxon>
        <taxon>Limosa</taxon>
    </lineage>
</organism>
<evidence type="ECO:0000313" key="2">
    <source>
        <dbReference type="Proteomes" id="UP000233556"/>
    </source>
</evidence>
<dbReference type="AlphaFoldDB" id="A0A2I0TFB5"/>
<sequence length="124" mass="13895">MLTLGFRPWSEMNWERAEAERQPPRDNGAVGIHSSPVVLTFGTGAKRYLMFHHESTSQQMPVLWFGAQTGTTANVPIAMGTSRKRNGRTGIGMISAVAQDDKNWKILLYFLRCQNIVAKMALEN</sequence>
<dbReference type="Proteomes" id="UP000233556">
    <property type="component" value="Unassembled WGS sequence"/>
</dbReference>
<dbReference type="EMBL" id="KZ511236">
    <property type="protein sequence ID" value="PKU32489.1"/>
    <property type="molecule type" value="Genomic_DNA"/>
</dbReference>
<protein>
    <submittedName>
        <fullName evidence="1">Uncharacterized protein</fullName>
    </submittedName>
</protein>
<name>A0A2I0TFB5_LIMLA</name>
<proteinExistence type="predicted"/>
<gene>
    <name evidence="1" type="ORF">llap_17207</name>
</gene>
<evidence type="ECO:0000313" key="1">
    <source>
        <dbReference type="EMBL" id="PKU32489.1"/>
    </source>
</evidence>